<sequence length="230" mass="25688">MDEEESLSIWLSGLMYKAGFSSANARIQSAMASGMEDVLSFLLKSDSLRVFGSYADGWGSFYVRSAADTSVVDAQLEANCQAEHMLAEYKDGHVFFRSGCCSERRSLGDSPKCHGGKPRLTTESPCRQLACGSAHDAASRDAIVMQTSTDIQRPVFHHRQVSYQRVLSDIGLKTWRNIAKKPAVHYMLDENFRWKKWQTGQPPKSSSRAYLAGNSRRNDGRAAELRRPRA</sequence>
<organism evidence="2 3">
    <name type="scientific">Macrostomum lignano</name>
    <dbReference type="NCBI Taxonomy" id="282301"/>
    <lineage>
        <taxon>Eukaryota</taxon>
        <taxon>Metazoa</taxon>
        <taxon>Spiralia</taxon>
        <taxon>Lophotrochozoa</taxon>
        <taxon>Platyhelminthes</taxon>
        <taxon>Rhabditophora</taxon>
        <taxon>Macrostomorpha</taxon>
        <taxon>Macrostomida</taxon>
        <taxon>Macrostomidae</taxon>
        <taxon>Macrostomum</taxon>
    </lineage>
</organism>
<dbReference type="AlphaFoldDB" id="A0A1I8F5Y6"/>
<evidence type="ECO:0000313" key="2">
    <source>
        <dbReference type="Proteomes" id="UP000095280"/>
    </source>
</evidence>
<dbReference type="WBParaSite" id="maker-unitig_21750-snap-gene-0.3-mRNA-1">
    <property type="protein sequence ID" value="maker-unitig_21750-snap-gene-0.3-mRNA-1"/>
    <property type="gene ID" value="maker-unitig_21750-snap-gene-0.3"/>
</dbReference>
<proteinExistence type="predicted"/>
<keyword evidence="2" id="KW-1185">Reference proteome</keyword>
<feature type="compositionally biased region" description="Polar residues" evidence="1">
    <location>
        <begin position="198"/>
        <end position="208"/>
    </location>
</feature>
<evidence type="ECO:0000313" key="3">
    <source>
        <dbReference type="WBParaSite" id="maker-unitig_21750-snap-gene-0.3-mRNA-1"/>
    </source>
</evidence>
<evidence type="ECO:0000256" key="1">
    <source>
        <dbReference type="SAM" id="MobiDB-lite"/>
    </source>
</evidence>
<feature type="compositionally biased region" description="Basic and acidic residues" evidence="1">
    <location>
        <begin position="216"/>
        <end position="230"/>
    </location>
</feature>
<reference evidence="3" key="1">
    <citation type="submission" date="2016-11" db="UniProtKB">
        <authorList>
            <consortium name="WormBaseParasite"/>
        </authorList>
    </citation>
    <scope>IDENTIFICATION</scope>
</reference>
<protein>
    <submittedName>
        <fullName evidence="3">UBA domain-containing protein</fullName>
    </submittedName>
</protein>
<accession>A0A1I8F5Y6</accession>
<dbReference type="Proteomes" id="UP000095280">
    <property type="component" value="Unplaced"/>
</dbReference>
<feature type="region of interest" description="Disordered" evidence="1">
    <location>
        <begin position="198"/>
        <end position="230"/>
    </location>
</feature>
<name>A0A1I8F5Y6_9PLAT</name>